<keyword evidence="8 12" id="KW-0472">Membrane</keyword>
<dbReference type="GO" id="GO:0005886">
    <property type="term" value="C:plasma membrane"/>
    <property type="evidence" value="ECO:0007669"/>
    <property type="project" value="UniProtKB-SubCell"/>
</dbReference>
<dbReference type="OrthoDB" id="5967898at2759"/>
<keyword evidence="15" id="KW-1185">Reference proteome</keyword>
<dbReference type="PROSITE" id="PS00237">
    <property type="entry name" value="G_PROTEIN_RECEP_F1_1"/>
    <property type="match status" value="1"/>
</dbReference>
<evidence type="ECO:0000256" key="10">
    <source>
        <dbReference type="ARBA" id="ARBA00023224"/>
    </source>
</evidence>
<keyword evidence="4 11" id="KW-0812">Transmembrane</keyword>
<evidence type="ECO:0000259" key="13">
    <source>
        <dbReference type="PROSITE" id="PS50262"/>
    </source>
</evidence>
<dbReference type="Gene3D" id="1.20.1070.10">
    <property type="entry name" value="Rhodopsin 7-helix transmembrane proteins"/>
    <property type="match status" value="1"/>
</dbReference>
<accession>A0A8C5M8J1</accession>
<dbReference type="Pfam" id="PF13853">
    <property type="entry name" value="7tm_4"/>
    <property type="match status" value="1"/>
</dbReference>
<protein>
    <recommendedName>
        <fullName evidence="12">Olfactory receptor</fullName>
    </recommendedName>
</protein>
<evidence type="ECO:0000256" key="8">
    <source>
        <dbReference type="ARBA" id="ARBA00023136"/>
    </source>
</evidence>
<keyword evidence="6 12" id="KW-1133">Transmembrane helix</keyword>
<evidence type="ECO:0000313" key="15">
    <source>
        <dbReference type="Proteomes" id="UP000694569"/>
    </source>
</evidence>
<evidence type="ECO:0000256" key="5">
    <source>
        <dbReference type="ARBA" id="ARBA00022725"/>
    </source>
</evidence>
<evidence type="ECO:0000256" key="1">
    <source>
        <dbReference type="ARBA" id="ARBA00004651"/>
    </source>
</evidence>
<dbReference type="InterPro" id="IPR000725">
    <property type="entry name" value="Olfact_rcpt"/>
</dbReference>
<feature type="transmembrane region" description="Helical" evidence="12">
    <location>
        <begin position="240"/>
        <end position="259"/>
    </location>
</feature>
<reference evidence="14" key="2">
    <citation type="submission" date="2025-09" db="UniProtKB">
        <authorList>
            <consortium name="Ensembl"/>
        </authorList>
    </citation>
    <scope>IDENTIFICATION</scope>
</reference>
<name>A0A8C5M8J1_9ANUR</name>
<organism evidence="14 15">
    <name type="scientific">Leptobrachium leishanense</name>
    <name type="common">Leishan spiny toad</name>
    <dbReference type="NCBI Taxonomy" id="445787"/>
    <lineage>
        <taxon>Eukaryota</taxon>
        <taxon>Metazoa</taxon>
        <taxon>Chordata</taxon>
        <taxon>Craniata</taxon>
        <taxon>Vertebrata</taxon>
        <taxon>Euteleostomi</taxon>
        <taxon>Amphibia</taxon>
        <taxon>Batrachia</taxon>
        <taxon>Anura</taxon>
        <taxon>Pelobatoidea</taxon>
        <taxon>Megophryidae</taxon>
        <taxon>Leptobrachium</taxon>
    </lineage>
</organism>
<evidence type="ECO:0000256" key="3">
    <source>
        <dbReference type="ARBA" id="ARBA00022606"/>
    </source>
</evidence>
<evidence type="ECO:0000256" key="11">
    <source>
        <dbReference type="RuleBase" id="RU000688"/>
    </source>
</evidence>
<dbReference type="CDD" id="cd13954">
    <property type="entry name" value="7tmA_OR"/>
    <property type="match status" value="1"/>
</dbReference>
<feature type="transmembrane region" description="Helical" evidence="12">
    <location>
        <begin position="59"/>
        <end position="78"/>
    </location>
</feature>
<dbReference type="InterPro" id="IPR000276">
    <property type="entry name" value="GPCR_Rhodpsn"/>
</dbReference>
<feature type="transmembrane region" description="Helical" evidence="12">
    <location>
        <begin position="98"/>
        <end position="118"/>
    </location>
</feature>
<dbReference type="Ensembl" id="ENSLLET00000009808.1">
    <property type="protein sequence ID" value="ENSLLEP00000009449.1"/>
    <property type="gene ID" value="ENSLLEG00000006010.1"/>
</dbReference>
<reference evidence="14" key="1">
    <citation type="submission" date="2025-08" db="UniProtKB">
        <authorList>
            <consortium name="Ensembl"/>
        </authorList>
    </citation>
    <scope>IDENTIFICATION</scope>
</reference>
<feature type="transmembrane region" description="Helical" evidence="12">
    <location>
        <begin position="197"/>
        <end position="219"/>
    </location>
</feature>
<evidence type="ECO:0000256" key="6">
    <source>
        <dbReference type="ARBA" id="ARBA00022989"/>
    </source>
</evidence>
<dbReference type="PRINTS" id="PR00237">
    <property type="entry name" value="GPCRRHODOPSN"/>
</dbReference>
<evidence type="ECO:0000256" key="7">
    <source>
        <dbReference type="ARBA" id="ARBA00023040"/>
    </source>
</evidence>
<dbReference type="FunFam" id="1.20.1070.10:FF:000015">
    <property type="entry name" value="Olfactory receptor"/>
    <property type="match status" value="1"/>
</dbReference>
<feature type="domain" description="G-protein coupled receptors family 1 profile" evidence="13">
    <location>
        <begin position="41"/>
        <end position="288"/>
    </location>
</feature>
<comment type="subcellular location">
    <subcellularLocation>
        <location evidence="1 12">Cell membrane</location>
        <topology evidence="1 12">Multi-pass membrane protein</topology>
    </subcellularLocation>
</comment>
<comment type="similarity">
    <text evidence="11">Belongs to the G-protein coupled receptor 1 family.</text>
</comment>
<dbReference type="GO" id="GO:0004984">
    <property type="term" value="F:olfactory receptor activity"/>
    <property type="evidence" value="ECO:0007669"/>
    <property type="project" value="InterPro"/>
</dbReference>
<keyword evidence="10 11" id="KW-0807">Transducer</keyword>
<proteinExistence type="inferred from homology"/>
<dbReference type="InterPro" id="IPR017452">
    <property type="entry name" value="GPCR_Rhodpsn_7TM"/>
</dbReference>
<dbReference type="AlphaFoldDB" id="A0A8C5M8J1"/>
<evidence type="ECO:0000256" key="4">
    <source>
        <dbReference type="ARBA" id="ARBA00022692"/>
    </source>
</evidence>
<dbReference type="PRINTS" id="PR00245">
    <property type="entry name" value="OLFACTORYR"/>
</dbReference>
<dbReference type="SUPFAM" id="SSF81321">
    <property type="entry name" value="Family A G protein-coupled receptor-like"/>
    <property type="match status" value="1"/>
</dbReference>
<dbReference type="Proteomes" id="UP000694569">
    <property type="component" value="Unplaced"/>
</dbReference>
<keyword evidence="9 11" id="KW-0675">Receptor</keyword>
<keyword evidence="5 12" id="KW-0552">Olfaction</keyword>
<dbReference type="PANTHER" id="PTHR26453">
    <property type="entry name" value="OLFACTORY RECEPTOR"/>
    <property type="match status" value="1"/>
</dbReference>
<dbReference type="GeneTree" id="ENSGT01150000286948"/>
<feature type="transmembrane region" description="Helical" evidence="12">
    <location>
        <begin position="25"/>
        <end position="47"/>
    </location>
</feature>
<dbReference type="PROSITE" id="PS50262">
    <property type="entry name" value="G_PROTEIN_RECEP_F1_2"/>
    <property type="match status" value="1"/>
</dbReference>
<evidence type="ECO:0000313" key="14">
    <source>
        <dbReference type="Ensembl" id="ENSLLEP00000009449.1"/>
    </source>
</evidence>
<evidence type="ECO:0000256" key="12">
    <source>
        <dbReference type="RuleBase" id="RU363047"/>
    </source>
</evidence>
<keyword evidence="7 11" id="KW-0297">G-protein coupled receptor</keyword>
<keyword evidence="2 12" id="KW-1003">Cell membrane</keyword>
<evidence type="ECO:0000256" key="2">
    <source>
        <dbReference type="ARBA" id="ARBA00022475"/>
    </source>
</evidence>
<keyword evidence="3 12" id="KW-0716">Sensory transduction</keyword>
<sequence length="313" mass="35508">MESRNRSTVTEFILLGFTSDHSLQVLLFLIFLLVYVALLGTNILLILSVTFDQRLHNPMYFFLINLSIMNIGGPSAIIPKMLMGFLSGDKSILFEACMAQIFLSSVLGGSEFILLLFMAYDRYVAICKPLMYSSIMSASACTWMIIVTWTVSSITSSVNVLLLCNLSFCGPNIVDHFFCVFASLMRLSCSDTSVLDALTLLGSAFILLIPLLLIILSYYKIIASIKRIRSGRYKAFSSCTSHLIVVTMFYGMTLVMFMRPKVSVDNNRDKIMLAFYVIFFPMLNPVIYSLRNKDVHRAWRKLQRFHSTHFKVL</sequence>
<dbReference type="GO" id="GO:0004930">
    <property type="term" value="F:G protein-coupled receptor activity"/>
    <property type="evidence" value="ECO:0007669"/>
    <property type="project" value="UniProtKB-KW"/>
</dbReference>
<feature type="transmembrane region" description="Helical" evidence="12">
    <location>
        <begin position="271"/>
        <end position="290"/>
    </location>
</feature>
<evidence type="ECO:0000256" key="9">
    <source>
        <dbReference type="ARBA" id="ARBA00023170"/>
    </source>
</evidence>